<feature type="domain" description="DUF4124" evidence="3">
    <location>
        <begin position="12"/>
        <end position="64"/>
    </location>
</feature>
<evidence type="ECO:0000313" key="5">
    <source>
        <dbReference type="Proteomes" id="UP001606210"/>
    </source>
</evidence>
<gene>
    <name evidence="4" type="ORF">ACG00Y_00985</name>
</gene>
<protein>
    <submittedName>
        <fullName evidence="4">DUF4124 domain-containing protein</fullName>
    </submittedName>
</protein>
<evidence type="ECO:0000256" key="2">
    <source>
        <dbReference type="SAM" id="SignalP"/>
    </source>
</evidence>
<dbReference type="Proteomes" id="UP001606210">
    <property type="component" value="Unassembled WGS sequence"/>
</dbReference>
<evidence type="ECO:0000259" key="3">
    <source>
        <dbReference type="Pfam" id="PF13511"/>
    </source>
</evidence>
<evidence type="ECO:0000256" key="1">
    <source>
        <dbReference type="SAM" id="MobiDB-lite"/>
    </source>
</evidence>
<reference evidence="4 5" key="1">
    <citation type="submission" date="2024-08" db="EMBL/GenBank/DDBJ databases">
        <authorList>
            <person name="Lu H."/>
        </authorList>
    </citation>
    <scope>NUCLEOTIDE SEQUENCE [LARGE SCALE GENOMIC DNA]</scope>
    <source>
        <strain evidence="4 5">LYH14W</strain>
    </source>
</reference>
<proteinExistence type="predicted"/>
<dbReference type="InterPro" id="IPR025392">
    <property type="entry name" value="DUF4124"/>
</dbReference>
<comment type="caution">
    <text evidence="4">The sequence shown here is derived from an EMBL/GenBank/DDBJ whole genome shotgun (WGS) entry which is preliminary data.</text>
</comment>
<organism evidence="4 5">
    <name type="scientific">Pelomonas parva</name>
    <dbReference type="NCBI Taxonomy" id="3299032"/>
    <lineage>
        <taxon>Bacteria</taxon>
        <taxon>Pseudomonadati</taxon>
        <taxon>Pseudomonadota</taxon>
        <taxon>Betaproteobacteria</taxon>
        <taxon>Burkholderiales</taxon>
        <taxon>Sphaerotilaceae</taxon>
        <taxon>Roseateles</taxon>
    </lineage>
</organism>
<dbReference type="EMBL" id="JBIGHV010000001">
    <property type="protein sequence ID" value="MFG6428464.1"/>
    <property type="molecule type" value="Genomic_DNA"/>
</dbReference>
<dbReference type="RefSeq" id="WP_394475393.1">
    <property type="nucleotide sequence ID" value="NZ_JBIGHV010000001.1"/>
</dbReference>
<feature type="chain" id="PRO_5045734185" evidence="2">
    <location>
        <begin position="22"/>
        <end position="138"/>
    </location>
</feature>
<dbReference type="Pfam" id="PF13511">
    <property type="entry name" value="DUF4124"/>
    <property type="match status" value="1"/>
</dbReference>
<accession>A0ABW7EVT2</accession>
<keyword evidence="2" id="KW-0732">Signal</keyword>
<keyword evidence="5" id="KW-1185">Reference proteome</keyword>
<feature type="region of interest" description="Disordered" evidence="1">
    <location>
        <begin position="51"/>
        <end position="105"/>
    </location>
</feature>
<name>A0ABW7EVT2_9BURK</name>
<feature type="compositionally biased region" description="Low complexity" evidence="1">
    <location>
        <begin position="61"/>
        <end position="71"/>
    </location>
</feature>
<sequence length="138" mass="14884">MKAWMRSLVLGAACCAGASQAQVYKWTDANGKVHYGDRKDAAARQQELKIKLPPAPPPASAPAAWAPAAKASELRWPEPPRPAPPPRSQSGGKEHGTDASRCALAQDILNGRLRHTNGASIDQHDRDIATADVRRFCR</sequence>
<feature type="signal peptide" evidence="2">
    <location>
        <begin position="1"/>
        <end position="21"/>
    </location>
</feature>
<evidence type="ECO:0000313" key="4">
    <source>
        <dbReference type="EMBL" id="MFG6428464.1"/>
    </source>
</evidence>